<accession>A0A382SGX6</accession>
<name>A0A382SGX6_9ZZZZ</name>
<dbReference type="InterPro" id="IPR021674">
    <property type="entry name" value="Phage_T4_Gp14_neck-protein"/>
</dbReference>
<proteinExistence type="predicted"/>
<dbReference type="AlphaFoldDB" id="A0A382SGX6"/>
<reference evidence="1" key="1">
    <citation type="submission" date="2018-05" db="EMBL/GenBank/DDBJ databases">
        <authorList>
            <person name="Lanie J.A."/>
            <person name="Ng W.-L."/>
            <person name="Kazmierczak K.M."/>
            <person name="Andrzejewski T.M."/>
            <person name="Davidsen T.M."/>
            <person name="Wayne K.J."/>
            <person name="Tettelin H."/>
            <person name="Glass J.I."/>
            <person name="Rusch D."/>
            <person name="Podicherti R."/>
            <person name="Tsui H.-C.T."/>
            <person name="Winkler M.E."/>
        </authorList>
    </citation>
    <scope>NUCLEOTIDE SEQUENCE</scope>
</reference>
<dbReference type="EMBL" id="UINC01128575">
    <property type="protein sequence ID" value="SVD08418.1"/>
    <property type="molecule type" value="Genomic_DNA"/>
</dbReference>
<protein>
    <submittedName>
        <fullName evidence="1">Uncharacterized protein</fullName>
    </submittedName>
</protein>
<evidence type="ECO:0000313" key="1">
    <source>
        <dbReference type="EMBL" id="SVD08418.1"/>
    </source>
</evidence>
<organism evidence="1">
    <name type="scientific">marine metagenome</name>
    <dbReference type="NCBI Taxonomy" id="408172"/>
    <lineage>
        <taxon>unclassified sequences</taxon>
        <taxon>metagenomes</taxon>
        <taxon>ecological metagenomes</taxon>
    </lineage>
</organism>
<gene>
    <name evidence="1" type="ORF">METZ01_LOCUS361272</name>
</gene>
<dbReference type="Pfam" id="PF11649">
    <property type="entry name" value="T4_neck-protein"/>
    <property type="match status" value="1"/>
</dbReference>
<feature type="non-terminal residue" evidence="1">
    <location>
        <position position="90"/>
    </location>
</feature>
<sequence length="90" mass="10268">MNSFFEIQFVEDQEPFFQLGNLPVYKLRVTRWEYANEGIATGVAGIDAKEGKYSLNLLVDRFTLEDEKGTIQLEQDDTKSGNANFLINES</sequence>